<dbReference type="Pfam" id="PF14450">
    <property type="entry name" value="FtsA"/>
    <property type="match status" value="1"/>
</dbReference>
<dbReference type="HAMAP" id="MF_02033">
    <property type="entry name" value="FtsA"/>
    <property type="match status" value="1"/>
</dbReference>
<comment type="function">
    <text evidence="5">Cell division protein that is involved in the assembly of the Z ring. May serve as a membrane anchor for the Z ring.</text>
</comment>
<dbReference type="SMART" id="SM00842">
    <property type="entry name" value="FtsA"/>
    <property type="match status" value="1"/>
</dbReference>
<dbReference type="Pfam" id="PF02491">
    <property type="entry name" value="SHS2_FTSA"/>
    <property type="match status" value="1"/>
</dbReference>
<dbReference type="Proteomes" id="UP001596292">
    <property type="component" value="Unassembled WGS sequence"/>
</dbReference>
<dbReference type="GO" id="GO:0051301">
    <property type="term" value="P:cell division"/>
    <property type="evidence" value="ECO:0007669"/>
    <property type="project" value="UniProtKB-KW"/>
</dbReference>
<dbReference type="InterPro" id="IPR050696">
    <property type="entry name" value="FtsA/MreB"/>
</dbReference>
<evidence type="ECO:0000256" key="5">
    <source>
        <dbReference type="HAMAP-Rule" id="MF_02033"/>
    </source>
</evidence>
<keyword evidence="2 5" id="KW-0132">Cell division</keyword>
<evidence type="ECO:0000259" key="7">
    <source>
        <dbReference type="SMART" id="SM00842"/>
    </source>
</evidence>
<dbReference type="Gene3D" id="3.30.420.40">
    <property type="match status" value="1"/>
</dbReference>
<dbReference type="SUPFAM" id="SSF53067">
    <property type="entry name" value="Actin-like ATPase domain"/>
    <property type="match status" value="2"/>
</dbReference>
<accession>A0ABW2BPW0</accession>
<feature type="compositionally biased region" description="Low complexity" evidence="6">
    <location>
        <begin position="361"/>
        <end position="375"/>
    </location>
</feature>
<evidence type="ECO:0000256" key="6">
    <source>
        <dbReference type="SAM" id="MobiDB-lite"/>
    </source>
</evidence>
<evidence type="ECO:0000313" key="8">
    <source>
        <dbReference type="EMBL" id="MFC6792001.1"/>
    </source>
</evidence>
<evidence type="ECO:0000256" key="4">
    <source>
        <dbReference type="ARBA" id="ARBA00023306"/>
    </source>
</evidence>
<dbReference type="RefSeq" id="WP_378973420.1">
    <property type="nucleotide sequence ID" value="NZ_JBHSWN010000001.1"/>
</dbReference>
<keyword evidence="4 5" id="KW-0131">Cell cycle</keyword>
<proteinExistence type="inferred from homology"/>
<dbReference type="PANTHER" id="PTHR32432:SF4">
    <property type="entry name" value="CELL DIVISION PROTEIN FTSA"/>
    <property type="match status" value="1"/>
</dbReference>
<comment type="subunit">
    <text evidence="5">Self-interacts. Interacts with FtsZ.</text>
</comment>
<dbReference type="EMBL" id="JBHSWN010000001">
    <property type="protein sequence ID" value="MFC6792001.1"/>
    <property type="molecule type" value="Genomic_DNA"/>
</dbReference>
<evidence type="ECO:0000313" key="9">
    <source>
        <dbReference type="Proteomes" id="UP001596292"/>
    </source>
</evidence>
<feature type="region of interest" description="Disordered" evidence="6">
    <location>
        <begin position="329"/>
        <end position="454"/>
    </location>
</feature>
<comment type="similarity">
    <text evidence="5">Belongs to the FtsA/MreB family.</text>
</comment>
<reference evidence="9" key="1">
    <citation type="journal article" date="2019" name="Int. J. Syst. Evol. Microbiol.">
        <title>The Global Catalogue of Microorganisms (GCM) 10K type strain sequencing project: providing services to taxonomists for standard genome sequencing and annotation.</title>
        <authorList>
            <consortium name="The Broad Institute Genomics Platform"/>
            <consortium name="The Broad Institute Genome Sequencing Center for Infectious Disease"/>
            <person name="Wu L."/>
            <person name="Ma J."/>
        </authorList>
    </citation>
    <scope>NUCLEOTIDE SEQUENCE [LARGE SCALE GENOMIC DNA]</scope>
    <source>
        <strain evidence="9">CCUG 48316</strain>
    </source>
</reference>
<evidence type="ECO:0000256" key="2">
    <source>
        <dbReference type="ARBA" id="ARBA00022618"/>
    </source>
</evidence>
<feature type="compositionally biased region" description="Basic residues" evidence="6">
    <location>
        <begin position="407"/>
        <end position="424"/>
    </location>
</feature>
<dbReference type="InterPro" id="IPR020823">
    <property type="entry name" value="Cell_div_FtsA"/>
</dbReference>
<organism evidence="8 9">
    <name type="scientific">Methylobacterium komagatae</name>
    <dbReference type="NCBI Taxonomy" id="374425"/>
    <lineage>
        <taxon>Bacteria</taxon>
        <taxon>Pseudomonadati</taxon>
        <taxon>Pseudomonadota</taxon>
        <taxon>Alphaproteobacteria</taxon>
        <taxon>Hyphomicrobiales</taxon>
        <taxon>Methylobacteriaceae</taxon>
        <taxon>Methylobacterium</taxon>
    </lineage>
</organism>
<comment type="subcellular location">
    <subcellularLocation>
        <location evidence="5">Cell membrane</location>
        <topology evidence="5">Peripheral membrane protein</topology>
        <orientation evidence="5">Cytoplasmic side</orientation>
    </subcellularLocation>
    <text evidence="5">Localizes to the Z ring in an FtsZ-dependent manner. Targeted to the membrane through a conserved C-terminal amphipathic helix.</text>
</comment>
<sequence length="454" mass="47056">MHSQHGLTPRLKPLSARRSTILSVLDIGTSKVVCLIAELQPAEALSTLKGRTHLARIIGIGHQRSVGLKGGAIVDLEAAENSIRQAVHAAERMAKVEVQSVIVNMSGGRLASQHFQARVNVRSGSVTGSDVERVLETASAHGVSPGRAVLHALPTGYALDGQGAVIDPSGMIGEALGVDLHVVTTELAAARNVMLAIEHCHLGVEAVIATPYAAGLSALVDDEAEMGVCVVDMGGGTTSVGVFSGGHLVHCDAVAVGGHHVTMDIARGLSTRVAAAERLKTLYGSAISSPSDERDMIAVHGVGEEEGDAPAHIPRSQLVRIIKPRVEEVVEPGPRPAPQRGLRRPGRAPRGADGRGEPARRPAGGSPAGDAGAGAYRSPPRDPGPARGGQGSGLLGVGRPARLPAGRPRRILRTARPRRLRRDRHGPVPAAGRPLDQGQLLGFRAPRGAGAQTK</sequence>
<feature type="compositionally biased region" description="Gly residues" evidence="6">
    <location>
        <begin position="386"/>
        <end position="396"/>
    </location>
</feature>
<feature type="compositionally biased region" description="Low complexity" evidence="6">
    <location>
        <begin position="397"/>
        <end position="406"/>
    </location>
</feature>
<keyword evidence="3 5" id="KW-0472">Membrane</keyword>
<dbReference type="NCBIfam" id="TIGR01174">
    <property type="entry name" value="ftsA"/>
    <property type="match status" value="1"/>
</dbReference>
<name>A0ABW2BPW0_9HYPH</name>
<evidence type="ECO:0000256" key="3">
    <source>
        <dbReference type="ARBA" id="ARBA00023136"/>
    </source>
</evidence>
<evidence type="ECO:0000256" key="1">
    <source>
        <dbReference type="ARBA" id="ARBA00022475"/>
    </source>
</evidence>
<dbReference type="CDD" id="cd24048">
    <property type="entry name" value="ASKHA_NBD_FtsA"/>
    <property type="match status" value="1"/>
</dbReference>
<keyword evidence="9" id="KW-1185">Reference proteome</keyword>
<comment type="caution">
    <text evidence="8">The sequence shown here is derived from an EMBL/GenBank/DDBJ whole genome shotgun (WGS) entry which is preliminary data.</text>
</comment>
<keyword evidence="1 5" id="KW-1003">Cell membrane</keyword>
<protein>
    <recommendedName>
        <fullName evidence="5">Cell division protein FtsA</fullName>
    </recommendedName>
</protein>
<dbReference type="InterPro" id="IPR043129">
    <property type="entry name" value="ATPase_NBD"/>
</dbReference>
<dbReference type="InterPro" id="IPR003494">
    <property type="entry name" value="SHS2_FtsA"/>
</dbReference>
<gene>
    <name evidence="5 8" type="primary">ftsA</name>
    <name evidence="8" type="ORF">ACFQE0_21875</name>
</gene>
<dbReference type="PANTHER" id="PTHR32432">
    <property type="entry name" value="CELL DIVISION PROTEIN FTSA-RELATED"/>
    <property type="match status" value="1"/>
</dbReference>
<dbReference type="Gene3D" id="3.30.1490.110">
    <property type="match status" value="1"/>
</dbReference>
<feature type="compositionally biased region" description="Basic and acidic residues" evidence="6">
    <location>
        <begin position="350"/>
        <end position="360"/>
    </location>
</feature>
<feature type="domain" description="SHS2" evidence="7">
    <location>
        <begin position="22"/>
        <end position="218"/>
    </location>
</feature>